<dbReference type="Pfam" id="PF14464">
    <property type="entry name" value="Prok-JAB"/>
    <property type="match status" value="1"/>
</dbReference>
<evidence type="ECO:0000256" key="5">
    <source>
        <dbReference type="ARBA" id="ARBA00023049"/>
    </source>
</evidence>
<dbReference type="KEGG" id="cthe:Chro_5900"/>
<keyword evidence="3" id="KW-0378">Hydrolase</keyword>
<keyword evidence="2" id="KW-0479">Metal-binding</keyword>
<organism evidence="7 8">
    <name type="scientific">Chroococcidiopsis thermalis (strain PCC 7203)</name>
    <dbReference type="NCBI Taxonomy" id="251229"/>
    <lineage>
        <taxon>Bacteria</taxon>
        <taxon>Bacillati</taxon>
        <taxon>Cyanobacteriota</taxon>
        <taxon>Cyanophyceae</taxon>
        <taxon>Chroococcidiopsidales</taxon>
        <taxon>Chroococcidiopsidaceae</taxon>
        <taxon>Chroococcidiopsis</taxon>
    </lineage>
</organism>
<evidence type="ECO:0000256" key="1">
    <source>
        <dbReference type="ARBA" id="ARBA00022670"/>
    </source>
</evidence>
<dbReference type="GO" id="GO:0006508">
    <property type="term" value="P:proteolysis"/>
    <property type="evidence" value="ECO:0007669"/>
    <property type="project" value="UniProtKB-KW"/>
</dbReference>
<accession>K9U8T1</accession>
<feature type="domain" description="JAB" evidence="6">
    <location>
        <begin position="97"/>
        <end position="168"/>
    </location>
</feature>
<name>K9U8T1_CHRTP</name>
<dbReference type="GO" id="GO:0046872">
    <property type="term" value="F:metal ion binding"/>
    <property type="evidence" value="ECO:0007669"/>
    <property type="project" value="UniProtKB-KW"/>
</dbReference>
<evidence type="ECO:0000256" key="4">
    <source>
        <dbReference type="ARBA" id="ARBA00022833"/>
    </source>
</evidence>
<keyword evidence="4" id="KW-0862">Zinc</keyword>
<evidence type="ECO:0000313" key="8">
    <source>
        <dbReference type="Proteomes" id="UP000010384"/>
    </source>
</evidence>
<dbReference type="HOGENOM" id="CLU_099830_0_0_3"/>
<protein>
    <recommendedName>
        <fullName evidence="6">JAB domain-containing protein</fullName>
    </recommendedName>
</protein>
<proteinExistence type="predicted"/>
<evidence type="ECO:0000313" key="7">
    <source>
        <dbReference type="EMBL" id="AFY91235.1"/>
    </source>
</evidence>
<dbReference type="InterPro" id="IPR028090">
    <property type="entry name" value="JAB_dom_prok"/>
</dbReference>
<dbReference type="RefSeq" id="WP_015163172.1">
    <property type="nucleotide sequence ID" value="NC_019699.1"/>
</dbReference>
<dbReference type="EMBL" id="CP003598">
    <property type="protein sequence ID" value="AFY91235.1"/>
    <property type="molecule type" value="Genomic_DNA"/>
</dbReference>
<dbReference type="Proteomes" id="UP000010384">
    <property type="component" value="Plasmid pCHRO.01"/>
</dbReference>
<evidence type="ECO:0000256" key="3">
    <source>
        <dbReference type="ARBA" id="ARBA00022801"/>
    </source>
</evidence>
<dbReference type="InParanoid" id="K9U8T1"/>
<keyword evidence="5" id="KW-0482">Metalloprotease</keyword>
<geneLocation type="plasmid" evidence="7 8">
    <name>pCHRO.01</name>
</geneLocation>
<keyword evidence="1" id="KW-0645">Protease</keyword>
<reference evidence="7 8" key="1">
    <citation type="submission" date="2012-06" db="EMBL/GenBank/DDBJ databases">
        <title>Finished plasmid 1 of genome of Chroococcidiopsis thermalis PCC 7203.</title>
        <authorList>
            <consortium name="US DOE Joint Genome Institute"/>
            <person name="Gugger M."/>
            <person name="Coursin T."/>
            <person name="Rippka R."/>
            <person name="Tandeau De Marsac N."/>
            <person name="Huntemann M."/>
            <person name="Wei C.-L."/>
            <person name="Han J."/>
            <person name="Detter J.C."/>
            <person name="Han C."/>
            <person name="Tapia R."/>
            <person name="Davenport K."/>
            <person name="Daligault H."/>
            <person name="Erkkila T."/>
            <person name="Gu W."/>
            <person name="Munk A.C.C."/>
            <person name="Teshima H."/>
            <person name="Xu Y."/>
            <person name="Chain P."/>
            <person name="Chen A."/>
            <person name="Krypides N."/>
            <person name="Mavromatis K."/>
            <person name="Markowitz V."/>
            <person name="Szeto E."/>
            <person name="Ivanova N."/>
            <person name="Mikhailova N."/>
            <person name="Ovchinnikova G."/>
            <person name="Pagani I."/>
            <person name="Pati A."/>
            <person name="Goodwin L."/>
            <person name="Peters L."/>
            <person name="Pitluck S."/>
            <person name="Woyke T."/>
            <person name="Kerfeld C."/>
        </authorList>
    </citation>
    <scope>NUCLEOTIDE SEQUENCE [LARGE SCALE GENOMIC DNA]</scope>
    <source>
        <strain evidence="7 8">PCC 7203</strain>
        <plasmid evidence="7 8">pCHRO.01</plasmid>
    </source>
</reference>
<keyword evidence="8" id="KW-1185">Reference proteome</keyword>
<dbReference type="AlphaFoldDB" id="K9U8T1"/>
<dbReference type="GO" id="GO:0008237">
    <property type="term" value="F:metallopeptidase activity"/>
    <property type="evidence" value="ECO:0007669"/>
    <property type="project" value="UniProtKB-KW"/>
</dbReference>
<evidence type="ECO:0000256" key="2">
    <source>
        <dbReference type="ARBA" id="ARBA00022723"/>
    </source>
</evidence>
<gene>
    <name evidence="7" type="ORF">Chro_5900</name>
</gene>
<sequence length="192" mass="21584">MIDPFCSHNITASDTSNLPPYSGKLQEYWMAGNGIFLRSHRPELEVCLEIAHCTVGNLPQIQPYFRLVPPKVPASTISEIIRICLEAGDREVLFYLSYDNRWQLHVPPQTASRTSVAAMESSFHSTYETALIEIHSHARAPACFSTQDDIEESGKFRIFAVIGSLSDRPAISVRLGVYDCFFNIPISWIFAT</sequence>
<evidence type="ECO:0000259" key="6">
    <source>
        <dbReference type="Pfam" id="PF14464"/>
    </source>
</evidence>
<keyword evidence="7" id="KW-0614">Plasmid</keyword>
<dbReference type="OrthoDB" id="570424at2"/>